<dbReference type="PANTHER" id="PTHR43583:SF1">
    <property type="entry name" value="2-IMINOACETATE SYNTHASE"/>
    <property type="match status" value="1"/>
</dbReference>
<dbReference type="GO" id="GO:0051539">
    <property type="term" value="F:4 iron, 4 sulfur cluster binding"/>
    <property type="evidence" value="ECO:0007669"/>
    <property type="project" value="UniProtKB-KW"/>
</dbReference>
<dbReference type="InterPro" id="IPR034428">
    <property type="entry name" value="ThiH/NoCL/HydG-like"/>
</dbReference>
<dbReference type="STRING" id="1111735.GCA_000428045_03630"/>
<dbReference type="InterPro" id="IPR007197">
    <property type="entry name" value="rSAM"/>
</dbReference>
<protein>
    <submittedName>
        <fullName evidence="8">2-iminoacetate synthase ThiH</fullName>
    </submittedName>
</protein>
<name>A0A2N6CSU6_9GAMM</name>
<keyword evidence="4" id="KW-0479">Metal-binding</keyword>
<keyword evidence="6" id="KW-0411">Iron-sulfur</keyword>
<evidence type="ECO:0000256" key="2">
    <source>
        <dbReference type="ARBA" id="ARBA00022485"/>
    </source>
</evidence>
<dbReference type="PROSITE" id="PS51918">
    <property type="entry name" value="RADICAL_SAM"/>
    <property type="match status" value="1"/>
</dbReference>
<dbReference type="Pfam" id="PF04055">
    <property type="entry name" value="Radical_SAM"/>
    <property type="match status" value="1"/>
</dbReference>
<dbReference type="GO" id="GO:0005506">
    <property type="term" value="F:iron ion binding"/>
    <property type="evidence" value="ECO:0007669"/>
    <property type="project" value="InterPro"/>
</dbReference>
<dbReference type="InterPro" id="IPR012726">
    <property type="entry name" value="ThiH"/>
</dbReference>
<dbReference type="EMBL" id="PKUN01000027">
    <property type="protein sequence ID" value="PLX60180.1"/>
    <property type="molecule type" value="Genomic_DNA"/>
</dbReference>
<dbReference type="SFLD" id="SFLDG01060">
    <property type="entry name" value="BATS_domain_containing"/>
    <property type="match status" value="1"/>
</dbReference>
<feature type="domain" description="Radical SAM core" evidence="7">
    <location>
        <begin position="71"/>
        <end position="300"/>
    </location>
</feature>
<dbReference type="Pfam" id="PF06968">
    <property type="entry name" value="BATS"/>
    <property type="match status" value="1"/>
</dbReference>
<dbReference type="NCBIfam" id="TIGR02351">
    <property type="entry name" value="thiH"/>
    <property type="match status" value="1"/>
</dbReference>
<dbReference type="CDD" id="cd01335">
    <property type="entry name" value="Radical_SAM"/>
    <property type="match status" value="1"/>
</dbReference>
<dbReference type="InterPro" id="IPR010722">
    <property type="entry name" value="BATS_dom"/>
</dbReference>
<evidence type="ECO:0000256" key="6">
    <source>
        <dbReference type="ARBA" id="ARBA00023014"/>
    </source>
</evidence>
<proteinExistence type="predicted"/>
<evidence type="ECO:0000313" key="8">
    <source>
        <dbReference type="EMBL" id="PLX60180.1"/>
    </source>
</evidence>
<dbReference type="SFLD" id="SFLDS00029">
    <property type="entry name" value="Radical_SAM"/>
    <property type="match status" value="1"/>
</dbReference>
<accession>A0A2N6CSU6</accession>
<keyword evidence="5" id="KW-0408">Iron</keyword>
<sequence>MTFLDTFERHSWEGMAERINSKQATDVERALNRHGKRDLDDFCALSSPVAVPYLEQMAQLSYKLTRKRFGNTTQLYIPMYLSNECHNICTYCGFSVHNKLERRTLNQQQIMQEVAAIKSHGFEHLLLVTGEANRTVGVDYLEQALEWVRPYFSSLSMEVQSLDQADYERLIKKGLNSVLLYQETYHRDNYKQYHPKGKKGNFEYRLETPDRLGRAGIHRIGLGTLLGLEDWRTDAGFIALHLGYLERQYWQTKYSISLPRLRPAAGVQSPNVEVTDRDFVQLICAYRIYSENVEISLSTRECPEFRDHLLKLGITSMSAGSKTEPGGYSIEEEALEQFEISDERSAEEVAAMIRRQGFEPVWKDWDSVLG</sequence>
<dbReference type="SMART" id="SM00876">
    <property type="entry name" value="BATS"/>
    <property type="match status" value="1"/>
</dbReference>
<dbReference type="SFLD" id="SFLDF00301">
    <property type="entry name" value="2-iminoacetate_synthase_(ThiH)"/>
    <property type="match status" value="1"/>
</dbReference>
<comment type="caution">
    <text evidence="8">The sequence shown here is derived from an EMBL/GenBank/DDBJ whole genome shotgun (WGS) entry which is preliminary data.</text>
</comment>
<dbReference type="GO" id="GO:0009228">
    <property type="term" value="P:thiamine biosynthetic process"/>
    <property type="evidence" value="ECO:0007669"/>
    <property type="project" value="InterPro"/>
</dbReference>
<comment type="cofactor">
    <cofactor evidence="1">
        <name>[4Fe-4S] cluster</name>
        <dbReference type="ChEBI" id="CHEBI:49883"/>
    </cofactor>
</comment>
<evidence type="ECO:0000256" key="5">
    <source>
        <dbReference type="ARBA" id="ARBA00023004"/>
    </source>
</evidence>
<dbReference type="Proteomes" id="UP000235015">
    <property type="component" value="Unassembled WGS sequence"/>
</dbReference>
<keyword evidence="2" id="KW-0004">4Fe-4S</keyword>
<evidence type="ECO:0000259" key="7">
    <source>
        <dbReference type="PROSITE" id="PS51918"/>
    </source>
</evidence>
<dbReference type="PANTHER" id="PTHR43583">
    <property type="entry name" value="2-IMINOACETATE SYNTHASE"/>
    <property type="match status" value="1"/>
</dbReference>
<evidence type="ECO:0000256" key="3">
    <source>
        <dbReference type="ARBA" id="ARBA00022691"/>
    </source>
</evidence>
<keyword evidence="3" id="KW-0949">S-adenosyl-L-methionine</keyword>
<dbReference type="RefSeq" id="WP_273440682.1">
    <property type="nucleotide sequence ID" value="NZ_PKUN01000027.1"/>
</dbReference>
<organism evidence="8 9">
    <name type="scientific">Sedimenticola selenatireducens</name>
    <dbReference type="NCBI Taxonomy" id="191960"/>
    <lineage>
        <taxon>Bacteria</taxon>
        <taxon>Pseudomonadati</taxon>
        <taxon>Pseudomonadota</taxon>
        <taxon>Gammaproteobacteria</taxon>
        <taxon>Chromatiales</taxon>
        <taxon>Sedimenticolaceae</taxon>
        <taxon>Sedimenticola</taxon>
    </lineage>
</organism>
<dbReference type="InterPro" id="IPR013785">
    <property type="entry name" value="Aldolase_TIM"/>
</dbReference>
<evidence type="ECO:0000256" key="1">
    <source>
        <dbReference type="ARBA" id="ARBA00001966"/>
    </source>
</evidence>
<dbReference type="SFLD" id="SFLDG01081">
    <property type="entry name" value="cleavage_of_the_Ca-Cb_bond_in"/>
    <property type="match status" value="1"/>
</dbReference>
<reference evidence="8 9" key="1">
    <citation type="submission" date="2017-11" db="EMBL/GenBank/DDBJ databases">
        <title>Genome-resolved metagenomics identifies genetic mobility, metabolic interactions, and unexpected diversity in perchlorate-reducing communities.</title>
        <authorList>
            <person name="Barnum T.P."/>
            <person name="Figueroa I.A."/>
            <person name="Carlstrom C.I."/>
            <person name="Lucas L.N."/>
            <person name="Engelbrektson A.L."/>
            <person name="Coates J.D."/>
        </authorList>
    </citation>
    <scope>NUCLEOTIDE SEQUENCE [LARGE SCALE GENOMIC DNA]</scope>
    <source>
        <strain evidence="8">BM301</strain>
    </source>
</reference>
<evidence type="ECO:0000256" key="4">
    <source>
        <dbReference type="ARBA" id="ARBA00022723"/>
    </source>
</evidence>
<dbReference type="GO" id="GO:0003824">
    <property type="term" value="F:catalytic activity"/>
    <property type="evidence" value="ECO:0007669"/>
    <property type="project" value="InterPro"/>
</dbReference>
<dbReference type="Gene3D" id="3.20.20.70">
    <property type="entry name" value="Aldolase class I"/>
    <property type="match status" value="1"/>
</dbReference>
<evidence type="ECO:0000313" key="9">
    <source>
        <dbReference type="Proteomes" id="UP000235015"/>
    </source>
</evidence>
<dbReference type="AlphaFoldDB" id="A0A2N6CSU6"/>
<dbReference type="SUPFAM" id="SSF102114">
    <property type="entry name" value="Radical SAM enzymes"/>
    <property type="match status" value="1"/>
</dbReference>
<dbReference type="InterPro" id="IPR058240">
    <property type="entry name" value="rSAM_sf"/>
</dbReference>
<gene>
    <name evidence="8" type="primary">thiH</name>
    <name evidence="8" type="ORF">C0630_16790</name>
</gene>